<keyword evidence="1" id="KW-0805">Transcription regulation</keyword>
<evidence type="ECO:0000256" key="3">
    <source>
        <dbReference type="ARBA" id="ARBA00023163"/>
    </source>
</evidence>
<dbReference type="InterPro" id="IPR000835">
    <property type="entry name" value="HTH_MarR-typ"/>
</dbReference>
<evidence type="ECO:0000259" key="4">
    <source>
        <dbReference type="PROSITE" id="PS50995"/>
    </source>
</evidence>
<protein>
    <submittedName>
        <fullName evidence="5">MarR family transcriptional regulator</fullName>
    </submittedName>
</protein>
<accession>A0A4Y8ML81</accession>
<dbReference type="GO" id="GO:0003700">
    <property type="term" value="F:DNA-binding transcription factor activity"/>
    <property type="evidence" value="ECO:0007669"/>
    <property type="project" value="InterPro"/>
</dbReference>
<gene>
    <name evidence="5" type="ORF">E2553_37585</name>
</gene>
<evidence type="ECO:0000256" key="2">
    <source>
        <dbReference type="ARBA" id="ARBA00023125"/>
    </source>
</evidence>
<reference evidence="5 6" key="1">
    <citation type="submission" date="2019-03" db="EMBL/GenBank/DDBJ databases">
        <title>Complete Genome Sequence of Paraburkholderia dipogonis ICMP 19430T, a Nitrogen-fixing Symbiont of the South African Invasive Legume Dipogon lignosus in New Zealand.</title>
        <authorList>
            <person name="De Meyer S.E."/>
        </authorList>
    </citation>
    <scope>NUCLEOTIDE SEQUENCE [LARGE SCALE GENOMIC DNA]</scope>
    <source>
        <strain evidence="5 6">ICMP 19430</strain>
    </source>
</reference>
<dbReference type="Proteomes" id="UP000297385">
    <property type="component" value="Unassembled WGS sequence"/>
</dbReference>
<dbReference type="PRINTS" id="PR00598">
    <property type="entry name" value="HTHMARR"/>
</dbReference>
<dbReference type="RefSeq" id="WP_134465752.1">
    <property type="nucleotide sequence ID" value="NZ_JBHMFL010000109.1"/>
</dbReference>
<dbReference type="InterPro" id="IPR036388">
    <property type="entry name" value="WH-like_DNA-bd_sf"/>
</dbReference>
<keyword evidence="2" id="KW-0238">DNA-binding</keyword>
<dbReference type="InterPro" id="IPR036390">
    <property type="entry name" value="WH_DNA-bd_sf"/>
</dbReference>
<evidence type="ECO:0000313" key="6">
    <source>
        <dbReference type="Proteomes" id="UP000297385"/>
    </source>
</evidence>
<organism evidence="5 6">
    <name type="scientific">Paraburkholderia dipogonis</name>
    <dbReference type="NCBI Taxonomy" id="1211383"/>
    <lineage>
        <taxon>Bacteria</taxon>
        <taxon>Pseudomonadati</taxon>
        <taxon>Pseudomonadota</taxon>
        <taxon>Betaproteobacteria</taxon>
        <taxon>Burkholderiales</taxon>
        <taxon>Burkholderiaceae</taxon>
        <taxon>Paraburkholderia</taxon>
    </lineage>
</organism>
<dbReference type="SMART" id="SM00347">
    <property type="entry name" value="HTH_MARR"/>
    <property type="match status" value="1"/>
</dbReference>
<dbReference type="GO" id="GO:0003677">
    <property type="term" value="F:DNA binding"/>
    <property type="evidence" value="ECO:0007669"/>
    <property type="project" value="UniProtKB-KW"/>
</dbReference>
<evidence type="ECO:0000256" key="1">
    <source>
        <dbReference type="ARBA" id="ARBA00023015"/>
    </source>
</evidence>
<dbReference type="EMBL" id="SNVI01000004">
    <property type="protein sequence ID" value="TFE38103.1"/>
    <property type="molecule type" value="Genomic_DNA"/>
</dbReference>
<dbReference type="AlphaFoldDB" id="A0A4Y8ML81"/>
<name>A0A4Y8ML81_9BURK</name>
<comment type="caution">
    <text evidence="5">The sequence shown here is derived from an EMBL/GenBank/DDBJ whole genome shotgun (WGS) entry which is preliminary data.</text>
</comment>
<dbReference type="Gene3D" id="1.10.10.10">
    <property type="entry name" value="Winged helix-like DNA-binding domain superfamily/Winged helix DNA-binding domain"/>
    <property type="match status" value="1"/>
</dbReference>
<feature type="domain" description="HTH marR-type" evidence="4">
    <location>
        <begin position="24"/>
        <end position="150"/>
    </location>
</feature>
<dbReference type="PANTHER" id="PTHR42756">
    <property type="entry name" value="TRANSCRIPTIONAL REGULATOR, MARR"/>
    <property type="match status" value="1"/>
</dbReference>
<keyword evidence="3" id="KW-0804">Transcription</keyword>
<dbReference type="PANTHER" id="PTHR42756:SF1">
    <property type="entry name" value="TRANSCRIPTIONAL REPRESSOR OF EMRAB OPERON"/>
    <property type="match status" value="1"/>
</dbReference>
<dbReference type="SUPFAM" id="SSF46785">
    <property type="entry name" value="Winged helix' DNA-binding domain"/>
    <property type="match status" value="1"/>
</dbReference>
<sequence length="188" mass="20450">MENIDHLSVSGPGDVPAGNWFIRFAEVDRAISRTTDEQLDLLFGISAAQAKAIACLAHQPSMTQVQLAHRLHYDLASVSRLMARLVDAGIAVRRRHAHDRRCWCISLTGHGMGMVADTVAVLKAVDRRSTRDLTDDELHLFVALLRRILGNAAAHPAEMTAGVTGVADEGGEWPAAPDFYSMGRAVGW</sequence>
<dbReference type="Pfam" id="PF01047">
    <property type="entry name" value="MarR"/>
    <property type="match status" value="1"/>
</dbReference>
<dbReference type="PROSITE" id="PS50995">
    <property type="entry name" value="HTH_MARR_2"/>
    <property type="match status" value="1"/>
</dbReference>
<dbReference type="GeneID" id="97310007"/>
<evidence type="ECO:0000313" key="5">
    <source>
        <dbReference type="EMBL" id="TFE38103.1"/>
    </source>
</evidence>
<proteinExistence type="predicted"/>